<feature type="transmembrane region" description="Helical" evidence="2">
    <location>
        <begin position="85"/>
        <end position="102"/>
    </location>
</feature>
<feature type="transmembrane region" description="Helical" evidence="2">
    <location>
        <begin position="542"/>
        <end position="564"/>
    </location>
</feature>
<evidence type="ECO:0000313" key="3">
    <source>
        <dbReference type="EMBL" id="OBS25999.1"/>
    </source>
</evidence>
<feature type="transmembrane region" description="Helical" evidence="2">
    <location>
        <begin position="744"/>
        <end position="765"/>
    </location>
</feature>
<dbReference type="OMA" id="DIWERQD"/>
<feature type="transmembrane region" description="Helical" evidence="2">
    <location>
        <begin position="153"/>
        <end position="176"/>
    </location>
</feature>
<dbReference type="PANTHER" id="PTHR37544">
    <property type="entry name" value="SPRAY-RELATED"/>
    <property type="match status" value="1"/>
</dbReference>
<evidence type="ECO:0000313" key="4">
    <source>
        <dbReference type="Proteomes" id="UP000091967"/>
    </source>
</evidence>
<dbReference type="Pfam" id="PF11915">
    <property type="entry name" value="DUF3433"/>
    <property type="match status" value="2"/>
</dbReference>
<feature type="compositionally biased region" description="Polar residues" evidence="1">
    <location>
        <begin position="1"/>
        <end position="24"/>
    </location>
</feature>
<dbReference type="PANTHER" id="PTHR37544:SF1">
    <property type="entry name" value="PHOSPHORIBOSYLAMINOIMIDAZOLE-SUCCINOCARBOXAMIDE SYNTHASE"/>
    <property type="match status" value="1"/>
</dbReference>
<sequence length="1280" mass="141287">MTSFEPSRESTTLMDQQDSPQSVEMTPHVKTRIPEKSSQPPFWLTKAALLLFVCIFTSCAASLIVLHYFIHARGGLPLKFSSSEYSWTYGPTAILVIILSLWRRIDYYYKSTQPWMELQSGPIPASRSLLLDYISPFQMQSMYRSFRFGHYRVTATIFSFFLLKGVILVSTTLFVVQNSSHFEELDITYENYFDAGKIWTSPPYNLGFVTDNQIPILDGGSDTSVWKYLARLNGAAQNDSAWETKDGLVTRQFRPTESTSNITSIEAPVEVFVPNITCEDATLTAQPYNNYFQYSWNSTTCSTGVATFEFRCSNNKTNEMYCGEKPWHYSLIRANCSNGIDNTEQYVDNLPHDIEEYDIRHVITAAQYSIDLEQVAVANTSESIKLVGYTSIICKIGYSILSTNATYNALSGLATISTEAVIGMGTPLPNLTSPYLAEMLFSNIYKSENALIVNETNLVQTLKSWWQQKQQSQSLFRLMAVRLGGDFEPGMFLNSSVFRKTCLDVLCGLLNELARESLLIGKTSKGTATASVSEPRLCTRAAAVWVMASGFALLACISLVLFFATWRNLWIHAFCGSIAGHAAILSNSPTVQDLLRDSGHSSEKDLVSILEEASFKASTNGSGEFRIEASDNSLSLSATTSKDAAKAKAWVPITGSLSFVIATVTFPVLAMGVLELLQQLSNQRQGLVDMHEDESTGVSYVIRITSTAVAFTIATMFNSLDFTIATFAPYNALRSGSVQADKSILFHLLSVSPFLVLIKSFRAGYAGAATSYIASFLGSFLTIVVSGLWILTGNVLHMKPSTVMVTNWHASWPIDSMDDGGAAVALNLIRHGGANRSLGILEDVVLPDIELAASQTPTFNNVHQSLNYTYKVGALRPFLSCKVIPRENITSNLNRALEDFLDGDIISAHFLAPYDCGDVKVNKMANISFEFKFDLFGDSQWIGQYIELNASAGVSDAECPSVGIFFGQVDNIDTSKWDFTALACSQGIEQIPIDVTFIGNPALRQISEDIPPKLQRDKGWRWVNKTSKSQTLGYRLHRFLTDDLVNFGELEHEIEFDPFFNQLVFGPNGLSKEGLAGSKNVDKLIGAVERDYAEYMRTIIDRNFRATKNTTAELISAEAFPSKLSLSSYKTRISGTSYEYGTRLAIHLTSKIILQILLAAMAVLGLASYLLVKIDGTLPRNPCSIASTMGFLAGSQLCDPSSGIIPKGAEYMSDKELAKVFNGWVFSLGWWHTQRSSEVQSSEYENVDATGSEQEDGAESIQEVSKRFGVDVGCADVAKF</sequence>
<dbReference type="STRING" id="36050.A0A1B8AZT2"/>
<feature type="transmembrane region" description="Helical" evidence="2">
    <location>
        <begin position="771"/>
        <end position="791"/>
    </location>
</feature>
<comment type="caution">
    <text evidence="3">The sequence shown here is derived from an EMBL/GenBank/DDBJ whole genome shotgun (WGS) entry which is preliminary data.</text>
</comment>
<keyword evidence="4" id="KW-1185">Reference proteome</keyword>
<keyword evidence="2" id="KW-0812">Transmembrane</keyword>
<organism evidence="3 4">
    <name type="scientific">Fusarium poae</name>
    <dbReference type="NCBI Taxonomy" id="36050"/>
    <lineage>
        <taxon>Eukaryota</taxon>
        <taxon>Fungi</taxon>
        <taxon>Dikarya</taxon>
        <taxon>Ascomycota</taxon>
        <taxon>Pezizomycotina</taxon>
        <taxon>Sordariomycetes</taxon>
        <taxon>Hypocreomycetidae</taxon>
        <taxon>Hypocreales</taxon>
        <taxon>Nectriaceae</taxon>
        <taxon>Fusarium</taxon>
    </lineage>
</organism>
<accession>A0A1B8AZT2</accession>
<gene>
    <name evidence="3" type="ORF">FPOA_06529</name>
</gene>
<feature type="transmembrane region" description="Helical" evidence="2">
    <location>
        <begin position="47"/>
        <end position="70"/>
    </location>
</feature>
<feature type="transmembrane region" description="Helical" evidence="2">
    <location>
        <begin position="649"/>
        <end position="674"/>
    </location>
</feature>
<keyword evidence="2" id="KW-1133">Transmembrane helix</keyword>
<feature type="region of interest" description="Disordered" evidence="1">
    <location>
        <begin position="1"/>
        <end position="27"/>
    </location>
</feature>
<proteinExistence type="predicted"/>
<feature type="transmembrane region" description="Helical" evidence="2">
    <location>
        <begin position="1152"/>
        <end position="1172"/>
    </location>
</feature>
<evidence type="ECO:0000256" key="1">
    <source>
        <dbReference type="SAM" id="MobiDB-lite"/>
    </source>
</evidence>
<dbReference type="InterPro" id="IPR021840">
    <property type="entry name" value="DUF3433"/>
</dbReference>
<reference evidence="3 4" key="1">
    <citation type="submission" date="2016-06" db="EMBL/GenBank/DDBJ databases">
        <title>Living apart together: crosstalk between the core and supernumerary genomes in a fungal plant pathogen.</title>
        <authorList>
            <person name="Vanheule A."/>
            <person name="Audenaert K."/>
            <person name="Warris S."/>
            <person name="Van De Geest H."/>
            <person name="Schijlen E."/>
            <person name="Hofte M."/>
            <person name="De Saeger S."/>
            <person name="Haesaert G."/>
            <person name="Waalwijk C."/>
            <person name="Van Der Lee T."/>
        </authorList>
    </citation>
    <scope>NUCLEOTIDE SEQUENCE [LARGE SCALE GENOMIC DNA]</scope>
    <source>
        <strain evidence="3 4">2516</strain>
    </source>
</reference>
<evidence type="ECO:0000256" key="2">
    <source>
        <dbReference type="SAM" id="Phobius"/>
    </source>
</evidence>
<name>A0A1B8AZT2_FUSPO</name>
<protein>
    <submittedName>
        <fullName evidence="3">Uncharacterized protein</fullName>
    </submittedName>
</protein>
<dbReference type="EMBL" id="LYXU01000002">
    <property type="protein sequence ID" value="OBS25999.1"/>
    <property type="molecule type" value="Genomic_DNA"/>
</dbReference>
<dbReference type="Proteomes" id="UP000091967">
    <property type="component" value="Unassembled WGS sequence"/>
</dbReference>
<keyword evidence="2" id="KW-0472">Membrane</keyword>
<feature type="transmembrane region" description="Helical" evidence="2">
    <location>
        <begin position="708"/>
        <end position="732"/>
    </location>
</feature>
<dbReference type="AlphaFoldDB" id="A0A1B8AZT2"/>